<dbReference type="VEuPathDB" id="FungiDB:HpaG804077"/>
<proteinExistence type="predicted"/>
<evidence type="ECO:0000313" key="2">
    <source>
        <dbReference type="EnsemblProtists" id="HpaP804077"/>
    </source>
</evidence>
<reference evidence="3" key="1">
    <citation type="journal article" date="2010" name="Science">
        <title>Signatures of adaptation to obligate biotrophy in the Hyaloperonospora arabidopsidis genome.</title>
        <authorList>
            <person name="Baxter L."/>
            <person name="Tripathy S."/>
            <person name="Ishaque N."/>
            <person name="Boot N."/>
            <person name="Cabral A."/>
            <person name="Kemen E."/>
            <person name="Thines M."/>
            <person name="Ah-Fong A."/>
            <person name="Anderson R."/>
            <person name="Badejoko W."/>
            <person name="Bittner-Eddy P."/>
            <person name="Boore J.L."/>
            <person name="Chibucos M.C."/>
            <person name="Coates M."/>
            <person name="Dehal P."/>
            <person name="Delehaunty K."/>
            <person name="Dong S."/>
            <person name="Downton P."/>
            <person name="Dumas B."/>
            <person name="Fabro G."/>
            <person name="Fronick C."/>
            <person name="Fuerstenberg S.I."/>
            <person name="Fulton L."/>
            <person name="Gaulin E."/>
            <person name="Govers F."/>
            <person name="Hughes L."/>
            <person name="Humphray S."/>
            <person name="Jiang R.H."/>
            <person name="Judelson H."/>
            <person name="Kamoun S."/>
            <person name="Kyung K."/>
            <person name="Meijer H."/>
            <person name="Minx P."/>
            <person name="Morris P."/>
            <person name="Nelson J."/>
            <person name="Phuntumart V."/>
            <person name="Qutob D."/>
            <person name="Rehmany A."/>
            <person name="Rougon-Cardoso A."/>
            <person name="Ryden P."/>
            <person name="Torto-Alalibo T."/>
            <person name="Studholme D."/>
            <person name="Wang Y."/>
            <person name="Win J."/>
            <person name="Wood J."/>
            <person name="Clifton S.W."/>
            <person name="Rogers J."/>
            <person name="Van den Ackerveken G."/>
            <person name="Jones J.D."/>
            <person name="McDowell J.M."/>
            <person name="Beynon J."/>
            <person name="Tyler B.M."/>
        </authorList>
    </citation>
    <scope>NUCLEOTIDE SEQUENCE [LARGE SCALE GENOMIC DNA]</scope>
    <source>
        <strain evidence="3">Emoy2</strain>
    </source>
</reference>
<dbReference type="AlphaFoldDB" id="M4BCR1"/>
<sequence>MTVTCAIGCVKYILVVGGQRMSQFALARCLWASVYVHYSDSSTKGNPGLGGAGRDSTRHDTDTPAA</sequence>
<dbReference type="EnsemblProtists" id="HpaT804077">
    <property type="protein sequence ID" value="HpaP804077"/>
    <property type="gene ID" value="HpaG804077"/>
</dbReference>
<feature type="region of interest" description="Disordered" evidence="1">
    <location>
        <begin position="41"/>
        <end position="66"/>
    </location>
</feature>
<protein>
    <submittedName>
        <fullName evidence="2">Uncharacterized protein</fullName>
    </submittedName>
</protein>
<evidence type="ECO:0000256" key="1">
    <source>
        <dbReference type="SAM" id="MobiDB-lite"/>
    </source>
</evidence>
<dbReference type="HOGENOM" id="CLU_2836685_0_0_1"/>
<accession>M4BCR1</accession>
<keyword evidence="3" id="KW-1185">Reference proteome</keyword>
<evidence type="ECO:0000313" key="3">
    <source>
        <dbReference type="Proteomes" id="UP000011713"/>
    </source>
</evidence>
<feature type="compositionally biased region" description="Basic and acidic residues" evidence="1">
    <location>
        <begin position="55"/>
        <end position="66"/>
    </location>
</feature>
<reference evidence="2" key="2">
    <citation type="submission" date="2015-06" db="UniProtKB">
        <authorList>
            <consortium name="EnsemblProtists"/>
        </authorList>
    </citation>
    <scope>IDENTIFICATION</scope>
    <source>
        <strain evidence="2">Emoy2</strain>
    </source>
</reference>
<organism evidence="2 3">
    <name type="scientific">Hyaloperonospora arabidopsidis (strain Emoy2)</name>
    <name type="common">Downy mildew agent</name>
    <name type="synonym">Peronospora arabidopsidis</name>
    <dbReference type="NCBI Taxonomy" id="559515"/>
    <lineage>
        <taxon>Eukaryota</taxon>
        <taxon>Sar</taxon>
        <taxon>Stramenopiles</taxon>
        <taxon>Oomycota</taxon>
        <taxon>Peronosporomycetes</taxon>
        <taxon>Peronosporales</taxon>
        <taxon>Peronosporaceae</taxon>
        <taxon>Hyaloperonospora</taxon>
    </lineage>
</organism>
<name>M4BCR1_HYAAE</name>
<dbReference type="EMBL" id="JH598136">
    <property type="status" value="NOT_ANNOTATED_CDS"/>
    <property type="molecule type" value="Genomic_DNA"/>
</dbReference>
<dbReference type="InParanoid" id="M4BCR1"/>
<dbReference type="Proteomes" id="UP000011713">
    <property type="component" value="Unassembled WGS sequence"/>
</dbReference>